<evidence type="ECO:0000259" key="4">
    <source>
        <dbReference type="Pfam" id="PF03372"/>
    </source>
</evidence>
<protein>
    <submittedName>
        <fullName evidence="5">Endonuclease</fullName>
    </submittedName>
</protein>
<dbReference type="InterPro" id="IPR005135">
    <property type="entry name" value="Endo/exonuclease/phosphatase"/>
</dbReference>
<dbReference type="InterPro" id="IPR016202">
    <property type="entry name" value="DNase_I"/>
</dbReference>
<evidence type="ECO:0000256" key="1">
    <source>
        <dbReference type="ARBA" id="ARBA00007359"/>
    </source>
</evidence>
<dbReference type="EMBL" id="SDDZ01000004">
    <property type="protein sequence ID" value="RXJ50308.1"/>
    <property type="molecule type" value="Genomic_DNA"/>
</dbReference>
<dbReference type="Gene3D" id="3.60.10.10">
    <property type="entry name" value="Endonuclease/exonuclease/phosphatase"/>
    <property type="match status" value="1"/>
</dbReference>
<evidence type="ECO:0000256" key="2">
    <source>
        <dbReference type="ARBA" id="ARBA00022722"/>
    </source>
</evidence>
<dbReference type="Pfam" id="PF03372">
    <property type="entry name" value="Exo_endo_phos"/>
    <property type="match status" value="1"/>
</dbReference>
<dbReference type="OrthoDB" id="5500612at2"/>
<comment type="similarity">
    <text evidence="1">Belongs to the DNase I family.</text>
</comment>
<proteinExistence type="inferred from homology"/>
<evidence type="ECO:0000256" key="3">
    <source>
        <dbReference type="ARBA" id="ARBA00022801"/>
    </source>
</evidence>
<keyword evidence="6" id="KW-1185">Reference proteome</keyword>
<dbReference type="AlphaFoldDB" id="A0A4Q0XJC4"/>
<dbReference type="PANTHER" id="PTHR11371:SF31">
    <property type="entry name" value="EXTRACELLULAR NUCLEASE"/>
    <property type="match status" value="1"/>
</dbReference>
<dbReference type="Proteomes" id="UP000289792">
    <property type="component" value="Unassembled WGS sequence"/>
</dbReference>
<keyword evidence="2" id="KW-0540">Nuclease</keyword>
<keyword evidence="5" id="KW-0255">Endonuclease</keyword>
<dbReference type="SMART" id="SM00476">
    <property type="entry name" value="DNaseIc"/>
    <property type="match status" value="1"/>
</dbReference>
<feature type="domain" description="Endonuclease/exonuclease/phosphatase" evidence="4">
    <location>
        <begin position="61"/>
        <end position="298"/>
    </location>
</feature>
<gene>
    <name evidence="5" type="ORF">ESZ48_09430</name>
</gene>
<accession>A0A4Q0XJC4</accession>
<organism evidence="5 6">
    <name type="scientific">Gelidibacter gilvus</name>
    <dbReference type="NCBI Taxonomy" id="59602"/>
    <lineage>
        <taxon>Bacteria</taxon>
        <taxon>Pseudomonadati</taxon>
        <taxon>Bacteroidota</taxon>
        <taxon>Flavobacteriia</taxon>
        <taxon>Flavobacteriales</taxon>
        <taxon>Flavobacteriaceae</taxon>
        <taxon>Gelidibacter</taxon>
    </lineage>
</organism>
<dbReference type="SUPFAM" id="SSF56219">
    <property type="entry name" value="DNase I-like"/>
    <property type="match status" value="1"/>
</dbReference>
<evidence type="ECO:0000313" key="6">
    <source>
        <dbReference type="Proteomes" id="UP000289792"/>
    </source>
</evidence>
<name>A0A4Q0XJC4_9FLAO</name>
<comment type="caution">
    <text evidence="5">The sequence shown here is derived from an EMBL/GenBank/DDBJ whole genome shotgun (WGS) entry which is preliminary data.</text>
</comment>
<sequence>MLSFFWIFITLVSCIPRQKSMDVDQMPKTETTPLSVESSRFLKNKVQRVKLSGSQDNLAIATWNIQHLGQSKTDDEIMFMAEVLRDFDIVAIQEVVAKHPAGAQKVAQLADELNRKGASWDYRISDPTKSPSMYISERYAFLWKTSKVELVGRAYLDQELESQINREPYLGKFRFKKLKQTFYVINFHSRTHKDHPELEIMYFKDYPNRLDSNNIIIAGDFNLNERHPVWNDLYQQGFKSSVKKAKTTLKRKCQLGGYLSHDIDNIYYSKGISLINSGVVDYIGDCENLEAARKISDHLPVFLEFGMSVH</sequence>
<keyword evidence="3" id="KW-0378">Hydrolase</keyword>
<dbReference type="CDD" id="cd10283">
    <property type="entry name" value="MnuA_DNase1-like"/>
    <property type="match status" value="1"/>
</dbReference>
<dbReference type="InterPro" id="IPR036691">
    <property type="entry name" value="Endo/exonu/phosph_ase_sf"/>
</dbReference>
<dbReference type="GO" id="GO:0006308">
    <property type="term" value="P:DNA catabolic process"/>
    <property type="evidence" value="ECO:0007669"/>
    <property type="project" value="InterPro"/>
</dbReference>
<dbReference type="GO" id="GO:0016787">
    <property type="term" value="F:hydrolase activity"/>
    <property type="evidence" value="ECO:0007669"/>
    <property type="project" value="UniProtKB-KW"/>
</dbReference>
<evidence type="ECO:0000313" key="5">
    <source>
        <dbReference type="EMBL" id="RXJ50308.1"/>
    </source>
</evidence>
<dbReference type="GO" id="GO:0004519">
    <property type="term" value="F:endonuclease activity"/>
    <property type="evidence" value="ECO:0007669"/>
    <property type="project" value="UniProtKB-KW"/>
</dbReference>
<dbReference type="GO" id="GO:0004536">
    <property type="term" value="F:DNA nuclease activity"/>
    <property type="evidence" value="ECO:0007669"/>
    <property type="project" value="InterPro"/>
</dbReference>
<reference evidence="5 6" key="1">
    <citation type="submission" date="2019-01" db="EMBL/GenBank/DDBJ databases">
        <title>Genome sequence of the Antarctic species Gelidibacter gilvus ACAM 158(T).</title>
        <authorList>
            <person name="Bowman J.P."/>
        </authorList>
    </citation>
    <scope>NUCLEOTIDE SEQUENCE [LARGE SCALE GENOMIC DNA]</scope>
    <source>
        <strain evidence="5 6">IC158</strain>
    </source>
</reference>
<dbReference type="PANTHER" id="PTHR11371">
    <property type="entry name" value="DEOXYRIBONUCLEASE"/>
    <property type="match status" value="1"/>
</dbReference>